<dbReference type="PANTHER" id="PTHR30055:SF175">
    <property type="entry name" value="HTH-TYPE TRANSCRIPTIONAL REPRESSOR KSTR2"/>
    <property type="match status" value="1"/>
</dbReference>
<dbReference type="SUPFAM" id="SSF48498">
    <property type="entry name" value="Tetracyclin repressor-like, C-terminal domain"/>
    <property type="match status" value="1"/>
</dbReference>
<dbReference type="InterPro" id="IPR009057">
    <property type="entry name" value="Homeodomain-like_sf"/>
</dbReference>
<dbReference type="Gene3D" id="1.10.357.10">
    <property type="entry name" value="Tetracycline Repressor, domain 2"/>
    <property type="match status" value="1"/>
</dbReference>
<gene>
    <name evidence="7" type="ORF">A5636_00920</name>
</gene>
<dbReference type="PANTHER" id="PTHR30055">
    <property type="entry name" value="HTH-TYPE TRANSCRIPTIONAL REGULATOR RUTR"/>
    <property type="match status" value="1"/>
</dbReference>
<dbReference type="InterPro" id="IPR050109">
    <property type="entry name" value="HTH-type_TetR-like_transc_reg"/>
</dbReference>
<reference evidence="8" key="1">
    <citation type="submission" date="2016-06" db="EMBL/GenBank/DDBJ databases">
        <authorList>
            <person name="Sutton G."/>
            <person name="Brinkac L."/>
            <person name="Sanka R."/>
            <person name="Adams M."/>
            <person name="Lau E."/>
            <person name="Garcia-Basteiro A."/>
            <person name="Lopez-Varela E."/>
            <person name="Palencia S."/>
        </authorList>
    </citation>
    <scope>NUCLEOTIDE SEQUENCE [LARGE SCALE GENOMIC DNA]</scope>
    <source>
        <strain evidence="8">1245139.5</strain>
    </source>
</reference>
<dbReference type="AlphaFoldDB" id="A0A1A3MZI0"/>
<dbReference type="SUPFAM" id="SSF46689">
    <property type="entry name" value="Homeodomain-like"/>
    <property type="match status" value="1"/>
</dbReference>
<evidence type="ECO:0000256" key="3">
    <source>
        <dbReference type="ARBA" id="ARBA00023125"/>
    </source>
</evidence>
<proteinExistence type="predicted"/>
<keyword evidence="4" id="KW-0804">Transcription</keyword>
<accession>A0A1A3MZI0</accession>
<comment type="caution">
    <text evidence="7">The sequence shown here is derived from an EMBL/GenBank/DDBJ whole genome shotgun (WGS) entry which is preliminary data.</text>
</comment>
<dbReference type="EMBL" id="LZLQ01000100">
    <property type="protein sequence ID" value="OBK14214.1"/>
    <property type="molecule type" value="Genomic_DNA"/>
</dbReference>
<keyword evidence="1" id="KW-0678">Repressor</keyword>
<evidence type="ECO:0000313" key="8">
    <source>
        <dbReference type="Proteomes" id="UP000093629"/>
    </source>
</evidence>
<dbReference type="PROSITE" id="PS50977">
    <property type="entry name" value="HTH_TETR_2"/>
    <property type="match status" value="1"/>
</dbReference>
<sequence>MTVANQQTDDARWSDDERWQLIRQGGIEVFRREGFSRARLEDVAIEVGIDRALLCRYVRSKEELFVALVEQPAYEMTRRCREALASDLSADQKLRLALRAFIEGLATHPELFLLFNESRYLATTFEARDIVENADSYGKTLCAIVTEGVRSGVFRSDLDPRLVMLGILGMHNWIHRWYVPGGRNSLTEIGDTFAEMVLAGLRPIGR</sequence>
<dbReference type="InterPro" id="IPR036271">
    <property type="entry name" value="Tet_transcr_reg_TetR-rel_C_sf"/>
</dbReference>
<keyword evidence="8" id="KW-1185">Reference proteome</keyword>
<dbReference type="Gene3D" id="1.10.10.60">
    <property type="entry name" value="Homeodomain-like"/>
    <property type="match status" value="1"/>
</dbReference>
<name>A0A1A3MZI0_MYCAS</name>
<evidence type="ECO:0000256" key="4">
    <source>
        <dbReference type="ARBA" id="ARBA00023163"/>
    </source>
</evidence>
<dbReference type="GO" id="GO:0003700">
    <property type="term" value="F:DNA-binding transcription factor activity"/>
    <property type="evidence" value="ECO:0007669"/>
    <property type="project" value="TreeGrafter"/>
</dbReference>
<dbReference type="GO" id="GO:0000976">
    <property type="term" value="F:transcription cis-regulatory region binding"/>
    <property type="evidence" value="ECO:0007669"/>
    <property type="project" value="TreeGrafter"/>
</dbReference>
<evidence type="ECO:0000259" key="6">
    <source>
        <dbReference type="PROSITE" id="PS50977"/>
    </source>
</evidence>
<dbReference type="InterPro" id="IPR041490">
    <property type="entry name" value="KstR2_TetR_C"/>
</dbReference>
<protein>
    <submittedName>
        <fullName evidence="7">TetR family transcriptional regulator</fullName>
    </submittedName>
</protein>
<dbReference type="InterPro" id="IPR001647">
    <property type="entry name" value="HTH_TetR"/>
</dbReference>
<keyword evidence="3 5" id="KW-0238">DNA-binding</keyword>
<feature type="domain" description="HTH tetR-type" evidence="6">
    <location>
        <begin position="16"/>
        <end position="76"/>
    </location>
</feature>
<dbReference type="Pfam" id="PF00440">
    <property type="entry name" value="TetR_N"/>
    <property type="match status" value="1"/>
</dbReference>
<evidence type="ECO:0000256" key="1">
    <source>
        <dbReference type="ARBA" id="ARBA00022491"/>
    </source>
</evidence>
<evidence type="ECO:0000256" key="5">
    <source>
        <dbReference type="PROSITE-ProRule" id="PRU00335"/>
    </source>
</evidence>
<feature type="DNA-binding region" description="H-T-H motif" evidence="5">
    <location>
        <begin position="39"/>
        <end position="58"/>
    </location>
</feature>
<evidence type="ECO:0000313" key="7">
    <source>
        <dbReference type="EMBL" id="OBK14214.1"/>
    </source>
</evidence>
<organism evidence="7 8">
    <name type="scientific">Mycobacterium asiaticum</name>
    <dbReference type="NCBI Taxonomy" id="1790"/>
    <lineage>
        <taxon>Bacteria</taxon>
        <taxon>Bacillati</taxon>
        <taxon>Actinomycetota</taxon>
        <taxon>Actinomycetes</taxon>
        <taxon>Mycobacteriales</taxon>
        <taxon>Mycobacteriaceae</taxon>
        <taxon>Mycobacterium</taxon>
    </lineage>
</organism>
<dbReference type="Pfam" id="PF17932">
    <property type="entry name" value="TetR_C_24"/>
    <property type="match status" value="1"/>
</dbReference>
<dbReference type="Proteomes" id="UP000093629">
    <property type="component" value="Unassembled WGS sequence"/>
</dbReference>
<keyword evidence="2" id="KW-0805">Transcription regulation</keyword>
<evidence type="ECO:0000256" key="2">
    <source>
        <dbReference type="ARBA" id="ARBA00023015"/>
    </source>
</evidence>